<protein>
    <recommendedName>
        <fullName evidence="2">Protein kinase domain-containing protein</fullName>
    </recommendedName>
</protein>
<dbReference type="Gene3D" id="1.10.510.10">
    <property type="entry name" value="Transferase(Phosphotransferase) domain 1"/>
    <property type="match status" value="1"/>
</dbReference>
<evidence type="ECO:0000313" key="3">
    <source>
        <dbReference type="EMBL" id="CAL1537519.1"/>
    </source>
</evidence>
<evidence type="ECO:0000256" key="1">
    <source>
        <dbReference type="SAM" id="MobiDB-lite"/>
    </source>
</evidence>
<dbReference type="EMBL" id="CAXITT010000265">
    <property type="protein sequence ID" value="CAL1537519.1"/>
    <property type="molecule type" value="Genomic_DNA"/>
</dbReference>
<dbReference type="GO" id="GO:0004672">
    <property type="term" value="F:protein kinase activity"/>
    <property type="evidence" value="ECO:0007669"/>
    <property type="project" value="InterPro"/>
</dbReference>
<dbReference type="InterPro" id="IPR011009">
    <property type="entry name" value="Kinase-like_dom_sf"/>
</dbReference>
<dbReference type="InterPro" id="IPR000719">
    <property type="entry name" value="Prot_kinase_dom"/>
</dbReference>
<feature type="compositionally biased region" description="Pro residues" evidence="1">
    <location>
        <begin position="374"/>
        <end position="395"/>
    </location>
</feature>
<accession>A0AAV2HU78</accession>
<name>A0AAV2HU78_LYMST</name>
<dbReference type="AlphaFoldDB" id="A0AAV2HU78"/>
<reference evidence="3 4" key="1">
    <citation type="submission" date="2024-04" db="EMBL/GenBank/DDBJ databases">
        <authorList>
            <consortium name="Genoscope - CEA"/>
            <person name="William W."/>
        </authorList>
    </citation>
    <scope>NUCLEOTIDE SEQUENCE [LARGE SCALE GENOMIC DNA]</scope>
</reference>
<comment type="caution">
    <text evidence="3">The sequence shown here is derived from an EMBL/GenBank/DDBJ whole genome shotgun (WGS) entry which is preliminary data.</text>
</comment>
<gene>
    <name evidence="3" type="ORF">GSLYS_00011432001</name>
</gene>
<dbReference type="Pfam" id="PF07714">
    <property type="entry name" value="PK_Tyr_Ser-Thr"/>
    <property type="match status" value="1"/>
</dbReference>
<evidence type="ECO:0000313" key="4">
    <source>
        <dbReference type="Proteomes" id="UP001497497"/>
    </source>
</evidence>
<feature type="domain" description="Protein kinase" evidence="2">
    <location>
        <begin position="1"/>
        <end position="205"/>
    </location>
</feature>
<dbReference type="PROSITE" id="PS50011">
    <property type="entry name" value="PROTEIN_KINASE_DOM"/>
    <property type="match status" value="1"/>
</dbReference>
<dbReference type="GO" id="GO:0005524">
    <property type="term" value="F:ATP binding"/>
    <property type="evidence" value="ECO:0007669"/>
    <property type="project" value="InterPro"/>
</dbReference>
<dbReference type="InterPro" id="IPR001245">
    <property type="entry name" value="Ser-Thr/Tyr_kinase_cat_dom"/>
</dbReference>
<dbReference type="SUPFAM" id="SSF56112">
    <property type="entry name" value="Protein kinase-like (PK-like)"/>
    <property type="match status" value="1"/>
</dbReference>
<proteinExistence type="predicted"/>
<feature type="region of interest" description="Disordered" evidence="1">
    <location>
        <begin position="366"/>
        <end position="397"/>
    </location>
</feature>
<dbReference type="Proteomes" id="UP001497497">
    <property type="component" value="Unassembled WGS sequence"/>
</dbReference>
<evidence type="ECO:0000259" key="2">
    <source>
        <dbReference type="PROSITE" id="PS50011"/>
    </source>
</evidence>
<keyword evidence="4" id="KW-1185">Reference proteome</keyword>
<organism evidence="3 4">
    <name type="scientific">Lymnaea stagnalis</name>
    <name type="common">Great pond snail</name>
    <name type="synonym">Helix stagnalis</name>
    <dbReference type="NCBI Taxonomy" id="6523"/>
    <lineage>
        <taxon>Eukaryota</taxon>
        <taxon>Metazoa</taxon>
        <taxon>Spiralia</taxon>
        <taxon>Lophotrochozoa</taxon>
        <taxon>Mollusca</taxon>
        <taxon>Gastropoda</taxon>
        <taxon>Heterobranchia</taxon>
        <taxon>Euthyneura</taxon>
        <taxon>Panpulmonata</taxon>
        <taxon>Hygrophila</taxon>
        <taxon>Lymnaeoidea</taxon>
        <taxon>Lymnaeidae</taxon>
        <taxon>Lymnaea</taxon>
    </lineage>
</organism>
<sequence>MPFPYVGNVLDLVMKKDIAKTEPELKKLLFEIAKMVNRLHESNFLVGDLRASQLYIENVTGGLKIHPIFLPHLIFTKDKNSLPCNPPTDPVALARAAPEVKQSGLYSQASDIFCFGVLIWDLKEANSCDIPPYHINVHHKKGCKSWADELESKVNPIDSRRPNDMSNMLFQLMRQCLNLVDTARPSMQNILRDLSPNNSYCDDYLASKTSDYFSMGSDIGSDKDARKGPRRSGRDWLNVINKSSLTQSIEDARVNGERMPQDLNPVYNEADHYEKLLSGEYKMESSFSDFCQISAGITQDSSVNDLSSVFDIHDYENSLSSYSDIYLGPPVLTGLRPPPRTGLAPPPLPPRNYSLQILRQPPLTLSNYSDIDLGPPPLTGLAPPPLPDHGPPPLPARNYSLQVLRQPPLTSANDMKLEGETSRPALPPTKHFVQGAQDTSVERLSSLYVSHSPSESSEASSLNTDLIPPPLPDRKYATLNSLECHQKKLGIETSDSHPVLTATTRRHSDNLYSELNDNRSESQYEELHQTLPKEILESTPAEELPSGIDEKDIYQAYCELFPSLKPS</sequence>